<evidence type="ECO:0000313" key="4">
    <source>
        <dbReference type="Proteomes" id="UP000252770"/>
    </source>
</evidence>
<keyword evidence="1" id="KW-0812">Transmembrane</keyword>
<dbReference type="Pfam" id="PF07811">
    <property type="entry name" value="TadE"/>
    <property type="match status" value="1"/>
</dbReference>
<dbReference type="AlphaFoldDB" id="A0A367YZS4"/>
<organism evidence="3 4">
    <name type="scientific">Desertihabitans brevis</name>
    <dbReference type="NCBI Taxonomy" id="2268447"/>
    <lineage>
        <taxon>Bacteria</taxon>
        <taxon>Bacillati</taxon>
        <taxon>Actinomycetota</taxon>
        <taxon>Actinomycetes</taxon>
        <taxon>Propionibacteriales</taxon>
        <taxon>Propionibacteriaceae</taxon>
        <taxon>Desertihabitans</taxon>
    </lineage>
</organism>
<feature type="domain" description="TadE-like" evidence="2">
    <location>
        <begin position="15"/>
        <end position="57"/>
    </location>
</feature>
<reference evidence="3 4" key="1">
    <citation type="submission" date="2018-07" db="EMBL/GenBank/DDBJ databases">
        <title>Desertimonas flava gen. nov. sp. nov.</title>
        <authorList>
            <person name="Liu S."/>
        </authorList>
    </citation>
    <scope>NUCLEOTIDE SEQUENCE [LARGE SCALE GENOMIC DNA]</scope>
    <source>
        <strain evidence="3 4">16Sb5-5</strain>
    </source>
</reference>
<keyword evidence="1" id="KW-1133">Transmembrane helix</keyword>
<evidence type="ECO:0000256" key="1">
    <source>
        <dbReference type="SAM" id="Phobius"/>
    </source>
</evidence>
<sequence>MTPARSARPARGERGAAAAELALVVPVLVMVIGLVVAGGRLWLARQAVEDAAAGAARAASLARSPAAARQAAQEVVRSNLGTHGLDCLSLDVAVDPSGFGRSPGAGGTVDVSVSCTVGLSDVVVPGLPGSTELTADGRSALDTYRGRR</sequence>
<name>A0A367YZS4_9ACTN</name>
<dbReference type="RefSeq" id="WP_114125994.1">
    <property type="nucleotide sequence ID" value="NZ_QOUI01000003.1"/>
</dbReference>
<dbReference type="Proteomes" id="UP000252770">
    <property type="component" value="Unassembled WGS sequence"/>
</dbReference>
<feature type="transmembrane region" description="Helical" evidence="1">
    <location>
        <begin position="21"/>
        <end position="43"/>
    </location>
</feature>
<comment type="caution">
    <text evidence="3">The sequence shown here is derived from an EMBL/GenBank/DDBJ whole genome shotgun (WGS) entry which is preliminary data.</text>
</comment>
<dbReference type="EMBL" id="QOUI01000003">
    <property type="protein sequence ID" value="RCK70451.1"/>
    <property type="molecule type" value="Genomic_DNA"/>
</dbReference>
<evidence type="ECO:0000259" key="2">
    <source>
        <dbReference type="Pfam" id="PF07811"/>
    </source>
</evidence>
<evidence type="ECO:0000313" key="3">
    <source>
        <dbReference type="EMBL" id="RCK70451.1"/>
    </source>
</evidence>
<keyword evidence="4" id="KW-1185">Reference proteome</keyword>
<dbReference type="InterPro" id="IPR012495">
    <property type="entry name" value="TadE-like_dom"/>
</dbReference>
<protein>
    <submittedName>
        <fullName evidence="3">Pilus assembly protein</fullName>
    </submittedName>
</protein>
<accession>A0A367YZS4</accession>
<keyword evidence="1" id="KW-0472">Membrane</keyword>
<proteinExistence type="predicted"/>
<gene>
    <name evidence="3" type="ORF">DT076_07360</name>
</gene>